<dbReference type="EMBL" id="ODYU01004257">
    <property type="protein sequence ID" value="SOQ43936.1"/>
    <property type="molecule type" value="Genomic_DNA"/>
</dbReference>
<accession>A0A2H1VT39</accession>
<organism evidence="1">
    <name type="scientific">Spodoptera frugiperda</name>
    <name type="common">Fall armyworm</name>
    <dbReference type="NCBI Taxonomy" id="7108"/>
    <lineage>
        <taxon>Eukaryota</taxon>
        <taxon>Metazoa</taxon>
        <taxon>Ecdysozoa</taxon>
        <taxon>Arthropoda</taxon>
        <taxon>Hexapoda</taxon>
        <taxon>Insecta</taxon>
        <taxon>Pterygota</taxon>
        <taxon>Neoptera</taxon>
        <taxon>Endopterygota</taxon>
        <taxon>Lepidoptera</taxon>
        <taxon>Glossata</taxon>
        <taxon>Ditrysia</taxon>
        <taxon>Noctuoidea</taxon>
        <taxon>Noctuidae</taxon>
        <taxon>Amphipyrinae</taxon>
        <taxon>Spodoptera</taxon>
    </lineage>
</organism>
<proteinExistence type="predicted"/>
<sequence>MAATVATGRCSDYTKFDVMALRLDDCEQTGSTRSSGVTIL</sequence>
<reference evidence="1" key="1">
    <citation type="submission" date="2016-07" db="EMBL/GenBank/DDBJ databases">
        <authorList>
            <person name="Bretaudeau A."/>
        </authorList>
    </citation>
    <scope>NUCLEOTIDE SEQUENCE</scope>
    <source>
        <strain evidence="1">Rice</strain>
        <tissue evidence="1">Whole body</tissue>
    </source>
</reference>
<evidence type="ECO:0000313" key="1">
    <source>
        <dbReference type="EMBL" id="SOQ43936.1"/>
    </source>
</evidence>
<gene>
    <name evidence="1" type="ORF">SFRICE_029622</name>
</gene>
<name>A0A2H1VT39_SPOFR</name>
<dbReference type="AlphaFoldDB" id="A0A2H1VT39"/>
<protein>
    <submittedName>
        <fullName evidence="1">SFRICE_029622</fullName>
    </submittedName>
</protein>